<feature type="region of interest" description="Disordered" evidence="3">
    <location>
        <begin position="159"/>
        <end position="182"/>
    </location>
</feature>
<evidence type="ECO:0000256" key="1">
    <source>
        <dbReference type="ARBA" id="ARBA00022884"/>
    </source>
</evidence>
<dbReference type="RefSeq" id="XP_041190645.1">
    <property type="nucleotide sequence ID" value="XM_041336250.1"/>
</dbReference>
<reference evidence="5" key="1">
    <citation type="journal article" date="2020" name="New Phytol.">
        <title>Comparative genomics reveals dynamic genome evolution in host specialist ectomycorrhizal fungi.</title>
        <authorList>
            <person name="Lofgren L.A."/>
            <person name="Nguyen N.H."/>
            <person name="Vilgalys R."/>
            <person name="Ruytinx J."/>
            <person name="Liao H.L."/>
            <person name="Branco S."/>
            <person name="Kuo A."/>
            <person name="LaButti K."/>
            <person name="Lipzen A."/>
            <person name="Andreopoulos W."/>
            <person name="Pangilinan J."/>
            <person name="Riley R."/>
            <person name="Hundley H."/>
            <person name="Na H."/>
            <person name="Barry K."/>
            <person name="Grigoriev I.V."/>
            <person name="Stajich J.E."/>
            <person name="Kennedy P.G."/>
        </authorList>
    </citation>
    <scope>NUCLEOTIDE SEQUENCE</scope>
    <source>
        <strain evidence="5">MN1</strain>
    </source>
</reference>
<dbReference type="SUPFAM" id="SSF54928">
    <property type="entry name" value="RNA-binding domain, RBD"/>
    <property type="match status" value="1"/>
</dbReference>
<dbReference type="PANTHER" id="PTHR48027">
    <property type="entry name" value="HETEROGENEOUS NUCLEAR RIBONUCLEOPROTEIN 87F-RELATED"/>
    <property type="match status" value="1"/>
</dbReference>
<gene>
    <name evidence="5" type="ORF">BJ212DRAFT_1370064</name>
</gene>
<dbReference type="OrthoDB" id="439808at2759"/>
<evidence type="ECO:0000313" key="5">
    <source>
        <dbReference type="EMBL" id="KAG1812500.1"/>
    </source>
</evidence>
<evidence type="ECO:0000313" key="6">
    <source>
        <dbReference type="Proteomes" id="UP000807769"/>
    </source>
</evidence>
<feature type="domain" description="RRM" evidence="4">
    <location>
        <begin position="9"/>
        <end position="87"/>
    </location>
</feature>
<dbReference type="EMBL" id="JABBWG010000026">
    <property type="protein sequence ID" value="KAG1812500.1"/>
    <property type="molecule type" value="Genomic_DNA"/>
</dbReference>
<dbReference type="InterPro" id="IPR052462">
    <property type="entry name" value="SLIRP/GR-RBP-like"/>
</dbReference>
<dbReference type="CDD" id="cd21608">
    <property type="entry name" value="RRM2_NsCP33_like"/>
    <property type="match status" value="1"/>
</dbReference>
<dbReference type="GO" id="GO:0003723">
    <property type="term" value="F:RNA binding"/>
    <property type="evidence" value="ECO:0007669"/>
    <property type="project" value="UniProtKB-UniRule"/>
</dbReference>
<dbReference type="InterPro" id="IPR012677">
    <property type="entry name" value="Nucleotide-bd_a/b_plait_sf"/>
</dbReference>
<evidence type="ECO:0000259" key="4">
    <source>
        <dbReference type="PROSITE" id="PS50102"/>
    </source>
</evidence>
<dbReference type="Pfam" id="PF00076">
    <property type="entry name" value="RRM_1"/>
    <property type="match status" value="1"/>
</dbReference>
<dbReference type="GeneID" id="64630267"/>
<dbReference type="InterPro" id="IPR000504">
    <property type="entry name" value="RRM_dom"/>
</dbReference>
<dbReference type="PROSITE" id="PS50102">
    <property type="entry name" value="RRM"/>
    <property type="match status" value="1"/>
</dbReference>
<comment type="caution">
    <text evidence="5">The sequence shown here is derived from an EMBL/GenBank/DDBJ whole genome shotgun (WGS) entry which is preliminary data.</text>
</comment>
<keyword evidence="6" id="KW-1185">Reference proteome</keyword>
<dbReference type="InterPro" id="IPR035979">
    <property type="entry name" value="RBD_domain_sf"/>
</dbReference>
<evidence type="ECO:0000256" key="2">
    <source>
        <dbReference type="PROSITE-ProRule" id="PRU00176"/>
    </source>
</evidence>
<dbReference type="Gene3D" id="3.30.70.330">
    <property type="match status" value="1"/>
</dbReference>
<protein>
    <recommendedName>
        <fullName evidence="4">RRM domain-containing protein</fullName>
    </recommendedName>
</protein>
<proteinExistence type="predicted"/>
<evidence type="ECO:0000256" key="3">
    <source>
        <dbReference type="SAM" id="MobiDB-lite"/>
    </source>
</evidence>
<dbReference type="Proteomes" id="UP000807769">
    <property type="component" value="Unassembled WGS sequence"/>
</dbReference>
<name>A0A9P7JBB8_9AGAM</name>
<dbReference type="SMART" id="SM00360">
    <property type="entry name" value="RRM"/>
    <property type="match status" value="1"/>
</dbReference>
<accession>A0A9P7JBB8</accession>
<dbReference type="InterPro" id="IPR048289">
    <property type="entry name" value="RRM2_NsCP33-like"/>
</dbReference>
<sequence>MSSISQSSAKIYVGNLSWNTTDDTLRNAFSSYGPVIDSIVMRDRDTGRSRGFGFVTYGTTEEANHAIANMNEQELDGRRIKVNLANPRSSGTGGSGGAGFGGGYGGGGGGGYSGGGGGYGQQPSYGGQGGFAGGQPGYGQGGYGGYQGGGYGGGFAPTGYSGQQGYGQQGGNGNPGGYGRGY</sequence>
<keyword evidence="1 2" id="KW-0694">RNA-binding</keyword>
<dbReference type="AlphaFoldDB" id="A0A9P7JBB8"/>
<organism evidence="5 6">
    <name type="scientific">Suillus subaureus</name>
    <dbReference type="NCBI Taxonomy" id="48587"/>
    <lineage>
        <taxon>Eukaryota</taxon>
        <taxon>Fungi</taxon>
        <taxon>Dikarya</taxon>
        <taxon>Basidiomycota</taxon>
        <taxon>Agaricomycotina</taxon>
        <taxon>Agaricomycetes</taxon>
        <taxon>Agaricomycetidae</taxon>
        <taxon>Boletales</taxon>
        <taxon>Suillineae</taxon>
        <taxon>Suillaceae</taxon>
        <taxon>Suillus</taxon>
    </lineage>
</organism>